<dbReference type="InterPro" id="IPR029044">
    <property type="entry name" value="Nucleotide-diphossugar_trans"/>
</dbReference>
<dbReference type="SUPFAM" id="SSF53448">
    <property type="entry name" value="Nucleotide-diphospho-sugar transferases"/>
    <property type="match status" value="1"/>
</dbReference>
<proteinExistence type="predicted"/>
<protein>
    <recommendedName>
        <fullName evidence="1">Glycosyltransferase 2-like domain-containing protein</fullName>
    </recommendedName>
</protein>
<dbReference type="Proteomes" id="UP001223743">
    <property type="component" value="Unassembled WGS sequence"/>
</dbReference>
<dbReference type="Gene3D" id="3.90.550.10">
    <property type="entry name" value="Spore Coat Polysaccharide Biosynthesis Protein SpsA, Chain A"/>
    <property type="match status" value="1"/>
</dbReference>
<dbReference type="InterPro" id="IPR050256">
    <property type="entry name" value="Glycosyltransferase_2"/>
</dbReference>
<dbReference type="CDD" id="cd04179">
    <property type="entry name" value="DPM_DPG-synthase_like"/>
    <property type="match status" value="1"/>
</dbReference>
<evidence type="ECO:0000313" key="2">
    <source>
        <dbReference type="EMBL" id="MDQ0515699.1"/>
    </source>
</evidence>
<accession>A0ABU0M418</accession>
<name>A0ABU0M418_9HYPH</name>
<gene>
    <name evidence="2" type="ORF">QO015_001312</name>
</gene>
<dbReference type="RefSeq" id="WP_266280662.1">
    <property type="nucleotide sequence ID" value="NZ_JAPKNF010000001.1"/>
</dbReference>
<reference evidence="2 3" key="1">
    <citation type="submission" date="2023-07" db="EMBL/GenBank/DDBJ databases">
        <title>Genomic Encyclopedia of Type Strains, Phase IV (KMG-IV): sequencing the most valuable type-strain genomes for metagenomic binning, comparative biology and taxonomic classification.</title>
        <authorList>
            <person name="Goeker M."/>
        </authorList>
    </citation>
    <scope>NUCLEOTIDE SEQUENCE [LARGE SCALE GENOMIC DNA]</scope>
    <source>
        <strain evidence="2 3">B1-1</strain>
    </source>
</reference>
<sequence>MMSDAEADLLPGSQLWEVPTFTVTVHGIREHDHALVIPVINEGDRIRDQLLRIREAKLPVDVIVADGGSTDGSLDPAFISTAGVRAVLTKTGPGKLSAQLRMAYAWCLREGYTGIVTIDGNGKDGVEAVADMVGKLEQGYDYVQGSRYLPGGVAENTPLERTIANRGIHAPVLSLAGRHWFTDTTNGFRGYSARYLLDPRVQPFRDVFQRYELLFYLTVRAGQIGMKVAQVPVQRRYPANAATPTKINGLGGKFDVLKQTFAAASGRFSPKS</sequence>
<dbReference type="EMBL" id="JAUSWJ010000001">
    <property type="protein sequence ID" value="MDQ0515699.1"/>
    <property type="molecule type" value="Genomic_DNA"/>
</dbReference>
<organism evidence="2 3">
    <name type="scientific">Kaistia geumhonensis</name>
    <dbReference type="NCBI Taxonomy" id="410839"/>
    <lineage>
        <taxon>Bacteria</taxon>
        <taxon>Pseudomonadati</taxon>
        <taxon>Pseudomonadota</taxon>
        <taxon>Alphaproteobacteria</taxon>
        <taxon>Hyphomicrobiales</taxon>
        <taxon>Kaistiaceae</taxon>
        <taxon>Kaistia</taxon>
    </lineage>
</organism>
<dbReference type="Pfam" id="PF00535">
    <property type="entry name" value="Glycos_transf_2"/>
    <property type="match status" value="1"/>
</dbReference>
<keyword evidence="3" id="KW-1185">Reference proteome</keyword>
<dbReference type="InterPro" id="IPR001173">
    <property type="entry name" value="Glyco_trans_2-like"/>
</dbReference>
<evidence type="ECO:0000313" key="3">
    <source>
        <dbReference type="Proteomes" id="UP001223743"/>
    </source>
</evidence>
<evidence type="ECO:0000259" key="1">
    <source>
        <dbReference type="Pfam" id="PF00535"/>
    </source>
</evidence>
<dbReference type="PANTHER" id="PTHR48090">
    <property type="entry name" value="UNDECAPRENYL-PHOSPHATE 4-DEOXY-4-FORMAMIDO-L-ARABINOSE TRANSFERASE-RELATED"/>
    <property type="match status" value="1"/>
</dbReference>
<feature type="domain" description="Glycosyltransferase 2-like" evidence="1">
    <location>
        <begin position="35"/>
        <end position="191"/>
    </location>
</feature>
<comment type="caution">
    <text evidence="2">The sequence shown here is derived from an EMBL/GenBank/DDBJ whole genome shotgun (WGS) entry which is preliminary data.</text>
</comment>